<feature type="domain" description="HTH hxlR-type" evidence="5">
    <location>
        <begin position="26"/>
        <end position="124"/>
    </location>
</feature>
<feature type="region of interest" description="Disordered" evidence="4">
    <location>
        <begin position="1"/>
        <end position="22"/>
    </location>
</feature>
<dbReference type="InterPro" id="IPR002577">
    <property type="entry name" value="HTH_HxlR"/>
</dbReference>
<accession>A0A2P8E564</accession>
<name>A0A2P8E564_9ACTN</name>
<keyword evidence="3" id="KW-0804">Transcription</keyword>
<dbReference type="PROSITE" id="PS51118">
    <property type="entry name" value="HTH_HXLR"/>
    <property type="match status" value="1"/>
</dbReference>
<evidence type="ECO:0000313" key="6">
    <source>
        <dbReference type="EMBL" id="PSL04600.1"/>
    </source>
</evidence>
<evidence type="ECO:0000256" key="4">
    <source>
        <dbReference type="SAM" id="MobiDB-lite"/>
    </source>
</evidence>
<keyword evidence="1" id="KW-0805">Transcription regulation</keyword>
<evidence type="ECO:0000256" key="2">
    <source>
        <dbReference type="ARBA" id="ARBA00023125"/>
    </source>
</evidence>
<comment type="caution">
    <text evidence="6">The sequence shown here is derived from an EMBL/GenBank/DDBJ whole genome shotgun (WGS) entry which is preliminary data.</text>
</comment>
<dbReference type="AlphaFoldDB" id="A0A2P8E564"/>
<organism evidence="6 7">
    <name type="scientific">Haloactinopolyspora alba</name>
    <dbReference type="NCBI Taxonomy" id="648780"/>
    <lineage>
        <taxon>Bacteria</taxon>
        <taxon>Bacillati</taxon>
        <taxon>Actinomycetota</taxon>
        <taxon>Actinomycetes</taxon>
        <taxon>Jiangellales</taxon>
        <taxon>Jiangellaceae</taxon>
        <taxon>Haloactinopolyspora</taxon>
    </lineage>
</organism>
<dbReference type="InterPro" id="IPR036388">
    <property type="entry name" value="WH-like_DNA-bd_sf"/>
</dbReference>
<dbReference type="Proteomes" id="UP000243528">
    <property type="component" value="Unassembled WGS sequence"/>
</dbReference>
<protein>
    <submittedName>
        <fullName evidence="6">HxlR family transcriptional regulator</fullName>
    </submittedName>
</protein>
<dbReference type="PANTHER" id="PTHR33204">
    <property type="entry name" value="TRANSCRIPTIONAL REGULATOR, MARR FAMILY"/>
    <property type="match status" value="1"/>
</dbReference>
<reference evidence="6 7" key="1">
    <citation type="submission" date="2018-03" db="EMBL/GenBank/DDBJ databases">
        <title>Genomic Encyclopedia of Archaeal and Bacterial Type Strains, Phase II (KMG-II): from individual species to whole genera.</title>
        <authorList>
            <person name="Goeker M."/>
        </authorList>
    </citation>
    <scope>NUCLEOTIDE SEQUENCE [LARGE SCALE GENOMIC DNA]</scope>
    <source>
        <strain evidence="6 7">DSM 45211</strain>
    </source>
</reference>
<keyword evidence="7" id="KW-1185">Reference proteome</keyword>
<proteinExistence type="predicted"/>
<dbReference type="SUPFAM" id="SSF46785">
    <property type="entry name" value="Winged helix' DNA-binding domain"/>
    <property type="match status" value="1"/>
</dbReference>
<gene>
    <name evidence="6" type="ORF">CLV30_10564</name>
</gene>
<keyword evidence="2" id="KW-0238">DNA-binding</keyword>
<sequence>MDRRPHTDVRGVRPETEPIGHDTPACQLRDVLDRVGDKWSVLVMALLRDGPRRYAELHRAIDGISQRMLTRTLRGLERDGLVSRTVTPTSPPRVDYDLTPVGETLSAQVGTLIDWAEEHRGYVAAARERYDESDVSPRTGQP</sequence>
<dbReference type="InterPro" id="IPR036390">
    <property type="entry name" value="WH_DNA-bd_sf"/>
</dbReference>
<evidence type="ECO:0000313" key="7">
    <source>
        <dbReference type="Proteomes" id="UP000243528"/>
    </source>
</evidence>
<evidence type="ECO:0000256" key="3">
    <source>
        <dbReference type="ARBA" id="ARBA00023163"/>
    </source>
</evidence>
<dbReference type="Gene3D" id="1.10.10.10">
    <property type="entry name" value="Winged helix-like DNA-binding domain superfamily/Winged helix DNA-binding domain"/>
    <property type="match status" value="1"/>
</dbReference>
<feature type="compositionally biased region" description="Basic and acidic residues" evidence="4">
    <location>
        <begin position="1"/>
        <end position="20"/>
    </location>
</feature>
<evidence type="ECO:0000259" key="5">
    <source>
        <dbReference type="PROSITE" id="PS51118"/>
    </source>
</evidence>
<dbReference type="EMBL" id="PYGE01000005">
    <property type="protein sequence ID" value="PSL04600.1"/>
    <property type="molecule type" value="Genomic_DNA"/>
</dbReference>
<dbReference type="Pfam" id="PF01638">
    <property type="entry name" value="HxlR"/>
    <property type="match status" value="1"/>
</dbReference>
<evidence type="ECO:0000256" key="1">
    <source>
        <dbReference type="ARBA" id="ARBA00023015"/>
    </source>
</evidence>
<dbReference type="GO" id="GO:0003677">
    <property type="term" value="F:DNA binding"/>
    <property type="evidence" value="ECO:0007669"/>
    <property type="project" value="UniProtKB-KW"/>
</dbReference>
<dbReference type="PANTHER" id="PTHR33204:SF39">
    <property type="entry name" value="TRANSCRIPTIONAL REGULATORY PROTEIN"/>
    <property type="match status" value="1"/>
</dbReference>